<dbReference type="NCBIfam" id="NF008847">
    <property type="entry name" value="PRK11886.1-2"/>
    <property type="match status" value="1"/>
</dbReference>
<keyword evidence="6" id="KW-0804">Transcription</keyword>
<proteinExistence type="inferred from homology"/>
<dbReference type="Gene3D" id="2.30.30.100">
    <property type="match status" value="1"/>
</dbReference>
<feature type="binding site" evidence="6">
    <location>
        <position position="186"/>
    </location>
    <ligand>
        <name>biotin</name>
        <dbReference type="ChEBI" id="CHEBI:57586"/>
    </ligand>
</feature>
<reference evidence="9" key="1">
    <citation type="submission" date="2016-05" db="EMBL/GenBank/DDBJ databases">
        <authorList>
            <person name="Baek K."/>
            <person name="Yang S.-J."/>
        </authorList>
    </citation>
    <scope>NUCLEOTIDE SEQUENCE [LARGE SCALE GENOMIC DNA]</scope>
    <source>
        <strain evidence="9">ST58-10</strain>
    </source>
</reference>
<dbReference type="InterPro" id="IPR030855">
    <property type="entry name" value="Bifunct_BirA"/>
</dbReference>
<dbReference type="Gene3D" id="3.30.930.10">
    <property type="entry name" value="Bira Bifunctional Protein, Domain 2"/>
    <property type="match status" value="1"/>
</dbReference>
<dbReference type="PANTHER" id="PTHR12835">
    <property type="entry name" value="BIOTIN PROTEIN LIGASE"/>
    <property type="match status" value="1"/>
</dbReference>
<dbReference type="Pfam" id="PF02237">
    <property type="entry name" value="BPL_C"/>
    <property type="match status" value="1"/>
</dbReference>
<dbReference type="InterPro" id="IPR003142">
    <property type="entry name" value="BPL_C"/>
</dbReference>
<feature type="binding site" evidence="6">
    <location>
        <begin position="91"/>
        <end position="93"/>
    </location>
    <ligand>
        <name>biotin</name>
        <dbReference type="ChEBI" id="CHEBI:57586"/>
    </ligand>
</feature>
<comment type="catalytic activity">
    <reaction evidence="5 6">
        <text>biotin + L-lysyl-[protein] + ATP = N(6)-biotinyl-L-lysyl-[protein] + AMP + diphosphate + H(+)</text>
        <dbReference type="Rhea" id="RHEA:11756"/>
        <dbReference type="Rhea" id="RHEA-COMP:9752"/>
        <dbReference type="Rhea" id="RHEA-COMP:10505"/>
        <dbReference type="ChEBI" id="CHEBI:15378"/>
        <dbReference type="ChEBI" id="CHEBI:29969"/>
        <dbReference type="ChEBI" id="CHEBI:30616"/>
        <dbReference type="ChEBI" id="CHEBI:33019"/>
        <dbReference type="ChEBI" id="CHEBI:57586"/>
        <dbReference type="ChEBI" id="CHEBI:83144"/>
        <dbReference type="ChEBI" id="CHEBI:456215"/>
        <dbReference type="EC" id="6.3.4.15"/>
    </reaction>
</comment>
<keyword evidence="3 6" id="KW-0067">ATP-binding</keyword>
<dbReference type="GO" id="GO:0003677">
    <property type="term" value="F:DNA binding"/>
    <property type="evidence" value="ECO:0007669"/>
    <property type="project" value="UniProtKB-UniRule"/>
</dbReference>
<dbReference type="InterPro" id="IPR004143">
    <property type="entry name" value="BPL_LPL_catalytic"/>
</dbReference>
<feature type="domain" description="BPL/LPL catalytic" evidence="7">
    <location>
        <begin position="74"/>
        <end position="258"/>
    </location>
</feature>
<dbReference type="InterPro" id="IPR045864">
    <property type="entry name" value="aa-tRNA-synth_II/BPL/LPL"/>
</dbReference>
<dbReference type="InterPro" id="IPR013196">
    <property type="entry name" value="HTH_11"/>
</dbReference>
<keyword evidence="9" id="KW-1185">Reference proteome</keyword>
<evidence type="ECO:0000256" key="5">
    <source>
        <dbReference type="ARBA" id="ARBA00047846"/>
    </source>
</evidence>
<keyword evidence="6" id="KW-0238">DNA-binding</keyword>
<keyword evidence="1 6" id="KW-0436">Ligase</keyword>
<evidence type="ECO:0000256" key="2">
    <source>
        <dbReference type="ARBA" id="ARBA00022741"/>
    </source>
</evidence>
<evidence type="ECO:0000256" key="1">
    <source>
        <dbReference type="ARBA" id="ARBA00022598"/>
    </source>
</evidence>
<protein>
    <recommendedName>
        <fullName evidence="6">Bifunctional ligase/repressor BirA</fullName>
    </recommendedName>
    <alternativeName>
        <fullName evidence="6">Biotin operon repressor</fullName>
    </alternativeName>
    <alternativeName>
        <fullName evidence="6">Biotin--[acetyl-CoA-carboxylase] ligase</fullName>
        <ecNumber evidence="6">6.3.4.15</ecNumber>
    </alternativeName>
    <alternativeName>
        <fullName evidence="6">Biotin--protein ligase</fullName>
    </alternativeName>
    <alternativeName>
        <fullName evidence="6">Biotin-[acetyl-CoA carboxylase] synthetase</fullName>
    </alternativeName>
</protein>
<gene>
    <name evidence="6" type="primary">birA</name>
    <name evidence="8" type="ORF">A8C75_21550</name>
</gene>
<dbReference type="SUPFAM" id="SSF46785">
    <property type="entry name" value="Winged helix' DNA-binding domain"/>
    <property type="match status" value="1"/>
</dbReference>
<dbReference type="InterPro" id="IPR008988">
    <property type="entry name" value="Transcriptional_repressor_C"/>
</dbReference>
<dbReference type="CDD" id="cd00090">
    <property type="entry name" value="HTH_ARSR"/>
    <property type="match status" value="1"/>
</dbReference>
<name>A0A1A9F3Q3_9GAMM</name>
<dbReference type="InterPro" id="IPR036390">
    <property type="entry name" value="WH_DNA-bd_sf"/>
</dbReference>
<dbReference type="OrthoDB" id="9807064at2"/>
<dbReference type="RefSeq" id="WP_067386434.1">
    <property type="nucleotide sequence ID" value="NZ_CP015839.1"/>
</dbReference>
<dbReference type="SUPFAM" id="SSF50037">
    <property type="entry name" value="C-terminal domain of transcriptional repressors"/>
    <property type="match status" value="1"/>
</dbReference>
<dbReference type="GO" id="GO:0006355">
    <property type="term" value="P:regulation of DNA-templated transcription"/>
    <property type="evidence" value="ECO:0007669"/>
    <property type="project" value="UniProtKB-UniRule"/>
</dbReference>
<dbReference type="PROSITE" id="PS51733">
    <property type="entry name" value="BPL_LPL_CATALYTIC"/>
    <property type="match status" value="1"/>
</dbReference>
<reference evidence="8 9" key="2">
    <citation type="journal article" date="2018" name="Int. J. Syst. Evol. Microbiol.">
        <title>Marinobacterium aestuarii sp. nov., a benzene-degrading marine bacterium isolated from estuary sediment.</title>
        <authorList>
            <person name="Bae S.S."/>
            <person name="Jung J."/>
            <person name="Chung D."/>
            <person name="Baek K."/>
        </authorList>
    </citation>
    <scope>NUCLEOTIDE SEQUENCE [LARGE SCALE GENOMIC DNA]</scope>
    <source>
        <strain evidence="8 9">ST58-10</strain>
    </source>
</reference>
<keyword evidence="2 6" id="KW-0547">Nucleotide-binding</keyword>
<organism evidence="8 9">
    <name type="scientific">Marinobacterium aestuarii</name>
    <dbReference type="NCBI Taxonomy" id="1821621"/>
    <lineage>
        <taxon>Bacteria</taxon>
        <taxon>Pseudomonadati</taxon>
        <taxon>Pseudomonadota</taxon>
        <taxon>Gammaproteobacteria</taxon>
        <taxon>Oceanospirillales</taxon>
        <taxon>Oceanospirillaceae</taxon>
        <taxon>Marinobacterium</taxon>
    </lineage>
</organism>
<evidence type="ECO:0000256" key="4">
    <source>
        <dbReference type="ARBA" id="ARBA00023267"/>
    </source>
</evidence>
<evidence type="ECO:0000313" key="8">
    <source>
        <dbReference type="EMBL" id="ANG64805.1"/>
    </source>
</evidence>
<dbReference type="GO" id="GO:0005737">
    <property type="term" value="C:cytoplasm"/>
    <property type="evidence" value="ECO:0007669"/>
    <property type="project" value="TreeGrafter"/>
</dbReference>
<sequence length="324" mass="34765">MTTRSLLSILADGLFHSGQELGEQLAVSRSAIWKQMRKLEELGIEIYSVKGRGYRLPGGLDLLSVDAFAAALDGKVAAQLGDMQFDLSIPSTNLLAMQQLQQQPGHGRLYVAEQQTAGRGRRGRAWVSPFARNLYFSLVWRFPQGAASLEGLSLAVGLGLARGLARLGLEGVELKWPNDLLWQGRKLAGVLLEVSGEASGDCQVVTGVGLNIAMPQELATDIDQPWVDLQQICGTVPSRTQVLAALINELVPVLAAFAESGFEPLVDEWQALDACRDQRVSLNFGLNAVEGICRGVSGSGALMLETAAGLESFHGGEVSLRRLS</sequence>
<dbReference type="PANTHER" id="PTHR12835:SF5">
    <property type="entry name" value="BIOTIN--PROTEIN LIGASE"/>
    <property type="match status" value="1"/>
</dbReference>
<comment type="similarity">
    <text evidence="6">Belongs to the biotin--protein ligase family.</text>
</comment>
<dbReference type="InterPro" id="IPR036388">
    <property type="entry name" value="WH-like_DNA-bd_sf"/>
</dbReference>
<evidence type="ECO:0000313" key="9">
    <source>
        <dbReference type="Proteomes" id="UP000078070"/>
    </source>
</evidence>
<dbReference type="NCBIfam" id="TIGR00121">
    <property type="entry name" value="birA_ligase"/>
    <property type="match status" value="1"/>
</dbReference>
<dbReference type="AlphaFoldDB" id="A0A1A9F3Q3"/>
<dbReference type="CDD" id="cd16442">
    <property type="entry name" value="BPL"/>
    <property type="match status" value="1"/>
</dbReference>
<evidence type="ECO:0000259" key="7">
    <source>
        <dbReference type="PROSITE" id="PS51733"/>
    </source>
</evidence>
<dbReference type="Gene3D" id="1.10.10.10">
    <property type="entry name" value="Winged helix-like DNA-binding domain superfamily/Winged helix DNA-binding domain"/>
    <property type="match status" value="1"/>
</dbReference>
<dbReference type="KEGG" id="mars:A8C75_21550"/>
<dbReference type="InterPro" id="IPR004408">
    <property type="entry name" value="Biotin_CoA_COase_ligase"/>
</dbReference>
<keyword evidence="6" id="KW-0805">Transcription regulation</keyword>
<accession>A0A1A9F3Q3</accession>
<keyword evidence="4 6" id="KW-0092">Biotin</keyword>
<dbReference type="GO" id="GO:0005524">
    <property type="term" value="F:ATP binding"/>
    <property type="evidence" value="ECO:0007669"/>
    <property type="project" value="UniProtKB-UniRule"/>
</dbReference>
<feature type="binding site" evidence="6">
    <location>
        <begin position="119"/>
        <end position="121"/>
    </location>
    <ligand>
        <name>biotin</name>
        <dbReference type="ChEBI" id="CHEBI:57586"/>
    </ligand>
</feature>
<comment type="function">
    <text evidence="6">Acts both as a biotin--[acetyl-CoA-carboxylase] ligase and a biotin-operon repressor. In the presence of ATP, BirA activates biotin to form the BirA-biotinyl-5'-adenylate (BirA-bio-5'-AMP or holoBirA) complex. HoloBirA can either transfer the biotinyl moiety to the biotin carboxyl carrier protein (BCCP) subunit of acetyl-CoA carboxylase, or bind to the biotin operator site and inhibit transcription of the operon.</text>
</comment>
<evidence type="ECO:0000256" key="3">
    <source>
        <dbReference type="ARBA" id="ARBA00022840"/>
    </source>
</evidence>
<dbReference type="Pfam" id="PF08279">
    <property type="entry name" value="HTH_11"/>
    <property type="match status" value="1"/>
</dbReference>
<dbReference type="STRING" id="1821621.A8C75_21550"/>
<dbReference type="EMBL" id="CP015839">
    <property type="protein sequence ID" value="ANG64805.1"/>
    <property type="molecule type" value="Genomic_DNA"/>
</dbReference>
<dbReference type="Proteomes" id="UP000078070">
    <property type="component" value="Chromosome"/>
</dbReference>
<dbReference type="GO" id="GO:0004077">
    <property type="term" value="F:biotin--[biotin carboxyl-carrier protein] ligase activity"/>
    <property type="evidence" value="ECO:0007669"/>
    <property type="project" value="UniProtKB-UniRule"/>
</dbReference>
<dbReference type="InterPro" id="IPR011991">
    <property type="entry name" value="ArsR-like_HTH"/>
</dbReference>
<keyword evidence="6" id="KW-0678">Repressor</keyword>
<feature type="DNA-binding region" description="H-T-H motif" evidence="6">
    <location>
        <begin position="18"/>
        <end position="37"/>
    </location>
</feature>
<dbReference type="Pfam" id="PF03099">
    <property type="entry name" value="BPL_LplA_LipB"/>
    <property type="match status" value="1"/>
</dbReference>
<feature type="binding site" evidence="6">
    <location>
        <position position="115"/>
    </location>
    <ligand>
        <name>biotin</name>
        <dbReference type="ChEBI" id="CHEBI:57586"/>
    </ligand>
</feature>
<dbReference type="SUPFAM" id="SSF55681">
    <property type="entry name" value="Class II aaRS and biotin synthetases"/>
    <property type="match status" value="1"/>
</dbReference>
<evidence type="ECO:0000256" key="6">
    <source>
        <dbReference type="HAMAP-Rule" id="MF_00978"/>
    </source>
</evidence>
<dbReference type="EC" id="6.3.4.15" evidence="6"/>
<dbReference type="HAMAP" id="MF_00978">
    <property type="entry name" value="Bifunct_BirA"/>
    <property type="match status" value="1"/>
</dbReference>